<dbReference type="AlphaFoldDB" id="A0A0N0ZV26"/>
<gene>
    <name evidence="1" type="ORF">AOB46_19210</name>
</gene>
<sequence length="92" mass="11136">MKQVEESEKIQISEEIRILNEHLSNTEKKVYHIEELSRIKINCTKIYNPLSRVFDTTIKRVRHYKSPYSDDLLQKFMLYLSRNAFDHDFTNN</sequence>
<dbReference type="Proteomes" id="UP000037953">
    <property type="component" value="Unassembled WGS sequence"/>
</dbReference>
<dbReference type="PATRIC" id="fig|253.9.peg.1807"/>
<organism evidence="1 2">
    <name type="scientific">Chryseobacterium indologenes</name>
    <name type="common">Flavobacterium indologenes</name>
    <dbReference type="NCBI Taxonomy" id="253"/>
    <lineage>
        <taxon>Bacteria</taxon>
        <taxon>Pseudomonadati</taxon>
        <taxon>Bacteroidota</taxon>
        <taxon>Flavobacteriia</taxon>
        <taxon>Flavobacteriales</taxon>
        <taxon>Weeksellaceae</taxon>
        <taxon>Chryseobacterium group</taxon>
        <taxon>Chryseobacterium</taxon>
    </lineage>
</organism>
<accession>A0A0N0ZV26</accession>
<name>A0A0N0ZV26_CHRID</name>
<evidence type="ECO:0000313" key="1">
    <source>
        <dbReference type="EMBL" id="KPE49649.1"/>
    </source>
</evidence>
<dbReference type="EMBL" id="LJOD01000016">
    <property type="protein sequence ID" value="KPE49649.1"/>
    <property type="molecule type" value="Genomic_DNA"/>
</dbReference>
<protein>
    <submittedName>
        <fullName evidence="1">Uncharacterized protein</fullName>
    </submittedName>
</protein>
<dbReference type="RefSeq" id="WP_062702398.1">
    <property type="nucleotide sequence ID" value="NZ_LJOD01000016.1"/>
</dbReference>
<proteinExistence type="predicted"/>
<reference evidence="2" key="2">
    <citation type="submission" date="2015-09" db="EMBL/GenBank/DDBJ databases">
        <title>Draft genome sequence of a multidrug-resistant Chryseobacterium indologenes isolate from Malaysia.</title>
        <authorList>
            <person name="Yu C.Y."/>
            <person name="Ang G.Y."/>
            <person name="Chan K.-G."/>
        </authorList>
    </citation>
    <scope>NUCLEOTIDE SEQUENCE [LARGE SCALE GENOMIC DNA]</scope>
    <source>
        <strain evidence="2">CI_885</strain>
    </source>
</reference>
<reference evidence="1 2" key="1">
    <citation type="journal article" date="2015" name="Genom Data">
        <title>Draft genome sequence of a multidrug-resistant Chryseobacterium indologenes isolate from Malaysia.</title>
        <authorList>
            <person name="Yu C.Y."/>
            <person name="Ang G.Y."/>
            <person name="Cheng H.J."/>
            <person name="Cheong Y.M."/>
            <person name="Yin W.F."/>
            <person name="Chan K.G."/>
        </authorList>
    </citation>
    <scope>NUCLEOTIDE SEQUENCE [LARGE SCALE GENOMIC DNA]</scope>
    <source>
        <strain evidence="1 2">CI_885</strain>
    </source>
</reference>
<evidence type="ECO:0000313" key="2">
    <source>
        <dbReference type="Proteomes" id="UP000037953"/>
    </source>
</evidence>
<comment type="caution">
    <text evidence="1">The sequence shown here is derived from an EMBL/GenBank/DDBJ whole genome shotgun (WGS) entry which is preliminary data.</text>
</comment>